<evidence type="ECO:0000313" key="1">
    <source>
        <dbReference type="EMBL" id="GAI94474.1"/>
    </source>
</evidence>
<sequence>LGWIMPNAMLIVQGDLMQQLPTDRILSDISIADINPRYAQNYFDAILTKPSSQDVIAYELRKDPELSVLDQRLRRIGLHPDYFPLYKELAHPIPPVADIITMAVREAFTPEIAVKFGQYEDLPPEYVSWVRKKGLSTEWAERYWAAHWSLPSPMQGFEMLHRGAINFGELDMLLRALDVMPFWRDKLTKIAYRRLTRVDIRRMYKAGVLTETEVYESYIEHGYTEKNAKRMTDFTVQWAAPKEASITRSDILTAYKSRMITRAEASELLENMGEE</sequence>
<comment type="caution">
    <text evidence="1">The sequence shown here is derived from an EMBL/GenBank/DDBJ whole genome shotgun (WGS) entry which is preliminary data.</text>
</comment>
<name>X1UQ68_9ZZZZ</name>
<gene>
    <name evidence="1" type="ORF">S12H4_32944</name>
</gene>
<feature type="non-terminal residue" evidence="1">
    <location>
        <position position="275"/>
    </location>
</feature>
<proteinExistence type="predicted"/>
<reference evidence="1" key="1">
    <citation type="journal article" date="2014" name="Front. Microbiol.">
        <title>High frequency of phylogenetically diverse reductive dehalogenase-homologous genes in deep subseafloor sedimentary metagenomes.</title>
        <authorList>
            <person name="Kawai M."/>
            <person name="Futagami T."/>
            <person name="Toyoda A."/>
            <person name="Takaki Y."/>
            <person name="Nishi S."/>
            <person name="Hori S."/>
            <person name="Arai W."/>
            <person name="Tsubouchi T."/>
            <person name="Morono Y."/>
            <person name="Uchiyama I."/>
            <person name="Ito T."/>
            <person name="Fujiyama A."/>
            <person name="Inagaki F."/>
            <person name="Takami H."/>
        </authorList>
    </citation>
    <scope>NUCLEOTIDE SEQUENCE</scope>
    <source>
        <strain evidence="1">Expedition CK06-06</strain>
    </source>
</reference>
<organism evidence="1">
    <name type="scientific">marine sediment metagenome</name>
    <dbReference type="NCBI Taxonomy" id="412755"/>
    <lineage>
        <taxon>unclassified sequences</taxon>
        <taxon>metagenomes</taxon>
        <taxon>ecological metagenomes</taxon>
    </lineage>
</organism>
<feature type="non-terminal residue" evidence="1">
    <location>
        <position position="1"/>
    </location>
</feature>
<dbReference type="AlphaFoldDB" id="X1UQ68"/>
<dbReference type="EMBL" id="BARW01019366">
    <property type="protein sequence ID" value="GAI94474.1"/>
    <property type="molecule type" value="Genomic_DNA"/>
</dbReference>
<accession>X1UQ68</accession>
<protein>
    <submittedName>
        <fullName evidence="1">Uncharacterized protein</fullName>
    </submittedName>
</protein>